<reference evidence="2 3" key="1">
    <citation type="submission" date="2019-06" db="EMBL/GenBank/DDBJ databases">
        <title>Genome of Methylobacterium sp. 17Sr1-39.</title>
        <authorList>
            <person name="Seo T."/>
        </authorList>
    </citation>
    <scope>NUCLEOTIDE SEQUENCE [LARGE SCALE GENOMIC DNA]</scope>
    <source>
        <strain evidence="2 3">17Sr1-39</strain>
    </source>
</reference>
<dbReference type="AlphaFoldDB" id="A0A5C4L8C9"/>
<feature type="region of interest" description="Disordered" evidence="1">
    <location>
        <begin position="16"/>
        <end position="60"/>
    </location>
</feature>
<evidence type="ECO:0000256" key="1">
    <source>
        <dbReference type="SAM" id="MobiDB-lite"/>
    </source>
</evidence>
<dbReference type="RefSeq" id="WP_139039333.1">
    <property type="nucleotide sequence ID" value="NZ_VDDA01000023.1"/>
</dbReference>
<dbReference type="Proteomes" id="UP000305267">
    <property type="component" value="Unassembled WGS sequence"/>
</dbReference>
<keyword evidence="3" id="KW-1185">Reference proteome</keyword>
<gene>
    <name evidence="2" type="ORF">FF100_29255</name>
</gene>
<proteinExistence type="predicted"/>
<accession>A0A5C4L8C9</accession>
<dbReference type="EMBL" id="VDDA01000023">
    <property type="protein sequence ID" value="TNC08430.1"/>
    <property type="molecule type" value="Genomic_DNA"/>
</dbReference>
<protein>
    <submittedName>
        <fullName evidence="2">Uncharacterized protein</fullName>
    </submittedName>
</protein>
<sequence length="104" mass="11314">MAGIDPASAGAYAQYEAAKATGRSSRRPSLEWFSDRHKRRAAERDRRLAEARATRGPVGHEAVDAACEHIRTEASAAAEAARNGGERADIARWTVEALARRDAR</sequence>
<organism evidence="2 3">
    <name type="scientific">Methylobacterium terricola</name>
    <dbReference type="NCBI Taxonomy" id="2583531"/>
    <lineage>
        <taxon>Bacteria</taxon>
        <taxon>Pseudomonadati</taxon>
        <taxon>Pseudomonadota</taxon>
        <taxon>Alphaproteobacteria</taxon>
        <taxon>Hyphomicrobiales</taxon>
        <taxon>Methylobacteriaceae</taxon>
        <taxon>Methylobacterium</taxon>
    </lineage>
</organism>
<name>A0A5C4L8C9_9HYPH</name>
<evidence type="ECO:0000313" key="3">
    <source>
        <dbReference type="Proteomes" id="UP000305267"/>
    </source>
</evidence>
<feature type="compositionally biased region" description="Basic and acidic residues" evidence="1">
    <location>
        <begin position="42"/>
        <end position="53"/>
    </location>
</feature>
<evidence type="ECO:0000313" key="2">
    <source>
        <dbReference type="EMBL" id="TNC08430.1"/>
    </source>
</evidence>
<comment type="caution">
    <text evidence="2">The sequence shown here is derived from an EMBL/GenBank/DDBJ whole genome shotgun (WGS) entry which is preliminary data.</text>
</comment>